<name>A0ABV2T8A1_9BACT</name>
<evidence type="ECO:0000313" key="1">
    <source>
        <dbReference type="EMBL" id="MET6999273.1"/>
    </source>
</evidence>
<evidence type="ECO:0000313" key="2">
    <source>
        <dbReference type="Proteomes" id="UP001549749"/>
    </source>
</evidence>
<organism evidence="1 2">
    <name type="scientific">Chitinophaga defluvii</name>
    <dbReference type="NCBI Taxonomy" id="3163343"/>
    <lineage>
        <taxon>Bacteria</taxon>
        <taxon>Pseudomonadati</taxon>
        <taxon>Bacteroidota</taxon>
        <taxon>Chitinophagia</taxon>
        <taxon>Chitinophagales</taxon>
        <taxon>Chitinophagaceae</taxon>
        <taxon>Chitinophaga</taxon>
    </lineage>
</organism>
<accession>A0ABV2T8A1</accession>
<reference evidence="1 2" key="1">
    <citation type="submission" date="2024-06" db="EMBL/GenBank/DDBJ databases">
        <title>Chitinophaga defluvii sp. nov., isolated from municipal sewage.</title>
        <authorList>
            <person name="Zhang L."/>
        </authorList>
    </citation>
    <scope>NUCLEOTIDE SEQUENCE [LARGE SCALE GENOMIC DNA]</scope>
    <source>
        <strain evidence="1 2">H8</strain>
    </source>
</reference>
<proteinExistence type="predicted"/>
<comment type="caution">
    <text evidence="1">The sequence shown here is derived from an EMBL/GenBank/DDBJ whole genome shotgun (WGS) entry which is preliminary data.</text>
</comment>
<sequence length="227" mass="25330">MIRTLTVLSCLLIIACNTGKRITSADELYTAPQEWPVKINDGWFSAKTFAYGPYTTSSRKNGIADAMAVNFIKAPQQPYNFTVSGKEENLLVQILNTQRAAFTNRPLPSYLAGEANSAPLFYALINGTKNNPLQRWELILKNSTYLDLNNNKTAGILRSPDIDIRITAHNRFGKTNSYEKICYEFQYRGQPVAAVIPGSKPQLWVSKHIDAEIEKILAAAIGALLFR</sequence>
<protein>
    <submittedName>
        <fullName evidence="1">Uncharacterized protein</fullName>
    </submittedName>
</protein>
<keyword evidence="2" id="KW-1185">Reference proteome</keyword>
<gene>
    <name evidence="1" type="ORF">ABR189_17930</name>
</gene>
<dbReference type="RefSeq" id="WP_354661839.1">
    <property type="nucleotide sequence ID" value="NZ_JBEXAC010000002.1"/>
</dbReference>
<dbReference type="Proteomes" id="UP001549749">
    <property type="component" value="Unassembled WGS sequence"/>
</dbReference>
<dbReference type="EMBL" id="JBEXAC010000002">
    <property type="protein sequence ID" value="MET6999273.1"/>
    <property type="molecule type" value="Genomic_DNA"/>
</dbReference>
<dbReference type="PROSITE" id="PS51257">
    <property type="entry name" value="PROKAR_LIPOPROTEIN"/>
    <property type="match status" value="1"/>
</dbReference>